<evidence type="ECO:0000256" key="3">
    <source>
        <dbReference type="ARBA" id="ARBA00023239"/>
    </source>
</evidence>
<proteinExistence type="inferred from homology"/>
<dbReference type="PANTHER" id="PTHR10889:SF1">
    <property type="entry name" value="DEOXYRIBOSE-PHOSPHATE ALDOLASE"/>
    <property type="match status" value="1"/>
</dbReference>
<dbReference type="GO" id="GO:0005737">
    <property type="term" value="C:cytoplasm"/>
    <property type="evidence" value="ECO:0007669"/>
    <property type="project" value="UniProtKB-SubCell"/>
</dbReference>
<comment type="similarity">
    <text evidence="1 7">Belongs to the DeoC/FbaB aldolase family. DeoC type 1 subfamily.</text>
</comment>
<comment type="function">
    <text evidence="6 7">Catalyzes a reversible aldol reaction between acetaldehyde and D-glyceraldehyde 3-phosphate to generate 2-deoxy-D-ribose 5-phosphate.</text>
</comment>
<dbReference type="PIRSF" id="PIRSF001357">
    <property type="entry name" value="DeoC"/>
    <property type="match status" value="1"/>
</dbReference>
<dbReference type="NCBIfam" id="TIGR00126">
    <property type="entry name" value="deoC"/>
    <property type="match status" value="1"/>
</dbReference>
<dbReference type="Proteomes" id="UP001232019">
    <property type="component" value="Chromosome"/>
</dbReference>
<dbReference type="CDD" id="cd00959">
    <property type="entry name" value="DeoC"/>
    <property type="match status" value="1"/>
</dbReference>
<comment type="subcellular location">
    <subcellularLocation>
        <location evidence="7">Cytoplasm</location>
    </subcellularLocation>
</comment>
<sequence>MRNIQKYIEHTNLSTTITSSDIEMLLQEAIDYNIYGICVPPFWVKKAKRDIGKSDIQLVTVIGFPLGYQMSQTKEAEALQAIKDGADELDLVLNISAFKSEMMWPKIEVAKIGKLAHEHGKLLKVIIETAYLNNEEIVEACKLCADAGADFVKTSTGFASSGAKVEDVKLMRSVLPDHVGIKASGGIKTYDQAIELIDAGAERIGTSSGPAICKK</sequence>
<dbReference type="HAMAP" id="MF_00114">
    <property type="entry name" value="DeoC_type1"/>
    <property type="match status" value="1"/>
</dbReference>
<gene>
    <name evidence="7 8" type="primary">deoC</name>
    <name evidence="8" type="ORF">QYS47_19470</name>
</gene>
<evidence type="ECO:0000313" key="8">
    <source>
        <dbReference type="EMBL" id="WNB17444.1"/>
    </source>
</evidence>
<dbReference type="KEGG" id="marp:QYS47_19470"/>
<protein>
    <recommendedName>
        <fullName evidence="7">Deoxyribose-phosphate aldolase</fullName>
        <shortName evidence="7">DERA</shortName>
        <ecNumber evidence="7">4.1.2.4</ecNumber>
    </recommendedName>
    <alternativeName>
        <fullName evidence="7">2-deoxy-D-ribose 5-phosphate aldolase</fullName>
    </alternativeName>
    <alternativeName>
        <fullName evidence="7">Phosphodeoxyriboaldolase</fullName>
        <shortName evidence="7">Deoxyriboaldolase</shortName>
    </alternativeName>
</protein>
<name>A0AA51ZVE2_9BACT</name>
<evidence type="ECO:0000256" key="5">
    <source>
        <dbReference type="ARBA" id="ARBA00048791"/>
    </source>
</evidence>
<dbReference type="PANTHER" id="PTHR10889">
    <property type="entry name" value="DEOXYRIBOSE-PHOSPHATE ALDOLASE"/>
    <property type="match status" value="1"/>
</dbReference>
<dbReference type="EC" id="4.1.2.4" evidence="7"/>
<keyword evidence="2 7" id="KW-0963">Cytoplasm</keyword>
<dbReference type="SMART" id="SM01133">
    <property type="entry name" value="DeoC"/>
    <property type="match status" value="1"/>
</dbReference>
<comment type="catalytic activity">
    <reaction evidence="5 7">
        <text>2-deoxy-D-ribose 5-phosphate = D-glyceraldehyde 3-phosphate + acetaldehyde</text>
        <dbReference type="Rhea" id="RHEA:12821"/>
        <dbReference type="ChEBI" id="CHEBI:15343"/>
        <dbReference type="ChEBI" id="CHEBI:59776"/>
        <dbReference type="ChEBI" id="CHEBI:62877"/>
        <dbReference type="EC" id="4.1.2.4"/>
    </reaction>
</comment>
<dbReference type="InterPro" id="IPR028581">
    <property type="entry name" value="DeoC_typeI"/>
</dbReference>
<dbReference type="GO" id="GO:0004139">
    <property type="term" value="F:deoxyribose-phosphate aldolase activity"/>
    <property type="evidence" value="ECO:0007669"/>
    <property type="project" value="UniProtKB-UniRule"/>
</dbReference>
<dbReference type="EMBL" id="CP129968">
    <property type="protein sequence ID" value="WNB17444.1"/>
    <property type="molecule type" value="Genomic_DNA"/>
</dbReference>
<comment type="pathway">
    <text evidence="7">Carbohydrate degradation; 2-deoxy-D-ribose 1-phosphate degradation; D-glyceraldehyde 3-phosphate and acetaldehyde from 2-deoxy-alpha-D-ribose 1-phosphate: step 2/2.</text>
</comment>
<dbReference type="GO" id="GO:0009264">
    <property type="term" value="P:deoxyribonucleotide catabolic process"/>
    <property type="evidence" value="ECO:0007669"/>
    <property type="project" value="UniProtKB-UniRule"/>
</dbReference>
<dbReference type="InterPro" id="IPR011343">
    <property type="entry name" value="DeoC"/>
</dbReference>
<dbReference type="AlphaFoldDB" id="A0AA51ZVE2"/>
<dbReference type="GO" id="GO:0006018">
    <property type="term" value="P:2-deoxyribose 1-phosphate catabolic process"/>
    <property type="evidence" value="ECO:0007669"/>
    <property type="project" value="UniProtKB-UniRule"/>
</dbReference>
<dbReference type="Gene3D" id="3.20.20.70">
    <property type="entry name" value="Aldolase class I"/>
    <property type="match status" value="1"/>
</dbReference>
<evidence type="ECO:0000256" key="1">
    <source>
        <dbReference type="ARBA" id="ARBA00010936"/>
    </source>
</evidence>
<reference evidence="8" key="1">
    <citation type="submission" date="2023-08" db="EMBL/GenBank/DDBJ databases">
        <title>Comparative genomics and taxonomic characterization of three novel marine species of genus Marivirga.</title>
        <authorList>
            <person name="Muhammad N."/>
            <person name="Kim S.-G."/>
        </authorList>
    </citation>
    <scope>NUCLEOTIDE SEQUENCE</scope>
    <source>
        <strain evidence="8">BKB1-2</strain>
    </source>
</reference>
<dbReference type="FunFam" id="3.20.20.70:FF:000044">
    <property type="entry name" value="Deoxyribose-phosphate aldolase"/>
    <property type="match status" value="1"/>
</dbReference>
<feature type="active site" description="Schiff-base intermediate with acetaldehyde" evidence="7">
    <location>
        <position position="153"/>
    </location>
</feature>
<dbReference type="SUPFAM" id="SSF51569">
    <property type="entry name" value="Aldolase"/>
    <property type="match status" value="1"/>
</dbReference>
<organism evidence="8">
    <name type="scientific">Marivirga arenosa</name>
    <dbReference type="NCBI Taxonomy" id="3059076"/>
    <lineage>
        <taxon>Bacteria</taxon>
        <taxon>Pseudomonadati</taxon>
        <taxon>Bacteroidota</taxon>
        <taxon>Cytophagia</taxon>
        <taxon>Cytophagales</taxon>
        <taxon>Marivirgaceae</taxon>
        <taxon>Marivirga</taxon>
    </lineage>
</organism>
<keyword evidence="3 7" id="KW-0456">Lyase</keyword>
<evidence type="ECO:0000256" key="7">
    <source>
        <dbReference type="HAMAP-Rule" id="MF_00114"/>
    </source>
</evidence>
<evidence type="ECO:0000256" key="4">
    <source>
        <dbReference type="ARBA" id="ARBA00023270"/>
    </source>
</evidence>
<dbReference type="GO" id="GO:0016052">
    <property type="term" value="P:carbohydrate catabolic process"/>
    <property type="evidence" value="ECO:0007669"/>
    <property type="project" value="TreeGrafter"/>
</dbReference>
<evidence type="ECO:0000256" key="6">
    <source>
        <dbReference type="ARBA" id="ARBA00056337"/>
    </source>
</evidence>
<evidence type="ECO:0000256" key="2">
    <source>
        <dbReference type="ARBA" id="ARBA00022490"/>
    </source>
</evidence>
<dbReference type="RefSeq" id="WP_322346930.1">
    <property type="nucleotide sequence ID" value="NZ_CP129968.2"/>
</dbReference>
<dbReference type="Pfam" id="PF01791">
    <property type="entry name" value="DeoC"/>
    <property type="match status" value="1"/>
</dbReference>
<feature type="active site" description="Proton donor/acceptor" evidence="7">
    <location>
        <position position="182"/>
    </location>
</feature>
<dbReference type="InterPro" id="IPR002915">
    <property type="entry name" value="DeoC/FbaB/LacD_aldolase"/>
</dbReference>
<accession>A0AA51ZVE2</accession>
<keyword evidence="4 7" id="KW-0704">Schiff base</keyword>
<dbReference type="InterPro" id="IPR013785">
    <property type="entry name" value="Aldolase_TIM"/>
</dbReference>
<feature type="active site" description="Proton donor/acceptor" evidence="7">
    <location>
        <position position="90"/>
    </location>
</feature>